<gene>
    <name evidence="4" type="ORF">GCM10011487_41390</name>
</gene>
<dbReference type="PROSITE" id="PS50005">
    <property type="entry name" value="TPR"/>
    <property type="match status" value="2"/>
</dbReference>
<evidence type="ECO:0000256" key="3">
    <source>
        <dbReference type="PROSITE-ProRule" id="PRU00339"/>
    </source>
</evidence>
<dbReference type="SMART" id="SM00028">
    <property type="entry name" value="TPR"/>
    <property type="match status" value="13"/>
</dbReference>
<feature type="repeat" description="TPR" evidence="3">
    <location>
        <begin position="134"/>
        <end position="167"/>
    </location>
</feature>
<reference evidence="5" key="1">
    <citation type="submission" date="2020-01" db="EMBL/GenBank/DDBJ databases">
        <title>'Steroidobacter agaridevorans' sp. nov., agar-degrading bacteria isolated from rhizosphere soils.</title>
        <authorList>
            <person name="Ikenaga M."/>
            <person name="Kataoka M."/>
            <person name="Murouchi A."/>
            <person name="Katsuragi S."/>
            <person name="Sakai M."/>
        </authorList>
    </citation>
    <scope>NUCLEOTIDE SEQUENCE [LARGE SCALE GENOMIC DNA]</scope>
    <source>
        <strain evidence="5">YU21-B</strain>
    </source>
</reference>
<proteinExistence type="predicted"/>
<keyword evidence="1" id="KW-0677">Repeat</keyword>
<dbReference type="Gene3D" id="1.25.40.10">
    <property type="entry name" value="Tetratricopeptide repeat domain"/>
    <property type="match status" value="5"/>
</dbReference>
<protein>
    <submittedName>
        <fullName evidence="4">Lipoprotein</fullName>
    </submittedName>
</protein>
<dbReference type="PANTHER" id="PTHR45586:SF1">
    <property type="entry name" value="LIPOPOLYSACCHARIDE ASSEMBLY PROTEIN B"/>
    <property type="match status" value="1"/>
</dbReference>
<evidence type="ECO:0000313" key="4">
    <source>
        <dbReference type="EMBL" id="GFE82139.1"/>
    </source>
</evidence>
<dbReference type="Pfam" id="PF25058">
    <property type="entry name" value="ARM_TT21"/>
    <property type="match status" value="1"/>
</dbReference>
<dbReference type="PANTHER" id="PTHR45586">
    <property type="entry name" value="TPR REPEAT-CONTAINING PROTEIN PA4667"/>
    <property type="match status" value="1"/>
</dbReference>
<evidence type="ECO:0000256" key="1">
    <source>
        <dbReference type="ARBA" id="ARBA00022737"/>
    </source>
</evidence>
<comment type="caution">
    <text evidence="4">The sequence shown here is derived from an EMBL/GenBank/DDBJ whole genome shotgun (WGS) entry which is preliminary data.</text>
</comment>
<dbReference type="EMBL" id="BLJN01000004">
    <property type="protein sequence ID" value="GFE82139.1"/>
    <property type="molecule type" value="Genomic_DNA"/>
</dbReference>
<sequence length="866" mass="91750">MGRTMARVRIIRSLIIVLAGAWLCSGCDRFIDAEARIGRAQKQIAEGNDRAAFIELQNAVRSEPDNVPARLMLAELSLRLGDPKSADRELAQALQVGASAEQVAVLGADIRLALGETQQLLTQIDTGESGLAEPALSTYRGLALLKLNQSEQAIAAFQKALQADAKSSRASIGLAEALAASGQSDKALEVLNAVLETNSKDATALLSKGTLLARRGETSAALAALTDARQNAAGQLSMAQYVALLAALVETHLAAGDLAGADAAQAEIAKLSPDSALTQLLAGRIAFARRDYTNAVAAAQKALRAAPGSAQVKFLLAVALLEQGNLNQAEAQLAGLVRMAPENVEARKLLARVNLRLRRPDVAMQLLTAAQQTGVEDPEIDALLVPALAAVDGKAAARAQIDRMVAAKPNDVDELRRAASLYAVQREFDLARNTLARALKLREGDPATLMALARVEHAAGQRKVAVEVAQQAVSASPEDAGARMLLAQLAAAGGDLPRAIEQLEYVRAKDANATEARVMLASAYLRQQNDKAADAVIGELQPAGRSKFAVANALGNLYAVRGRYQEARAWFQDAARLEPGNPQPQLNVARMQLAVGDKVLARETLEKVVAAHPDSLSAAVELISLDLRDGRPEAARERIARLKTAHPNDAAVAVIEGDVAMASKAYSTAASAYESAARLAPSGSTAVRLSRARRLGNMPEPGRPLAEWLDKNPDDLAVRLVLAEDHMTDGRTDRAIAEYERAVQADARSPMALNNLAWLYQQKGDARAREVAKRAHELAPDVAAIADTYGWILVQSGDVGGGLAVLKQAVSGATPQPDIRYHYAAALAKAGQRDAARAELVELMRTKEQYSASADARKLLAELGGE</sequence>
<dbReference type="Pfam" id="PF14559">
    <property type="entry name" value="TPR_19"/>
    <property type="match status" value="3"/>
</dbReference>
<dbReference type="Proteomes" id="UP000445000">
    <property type="component" value="Unassembled WGS sequence"/>
</dbReference>
<organism evidence="4 5">
    <name type="scientific">Steroidobacter agaridevorans</name>
    <dbReference type="NCBI Taxonomy" id="2695856"/>
    <lineage>
        <taxon>Bacteria</taxon>
        <taxon>Pseudomonadati</taxon>
        <taxon>Pseudomonadota</taxon>
        <taxon>Gammaproteobacteria</taxon>
        <taxon>Steroidobacterales</taxon>
        <taxon>Steroidobacteraceae</taxon>
        <taxon>Steroidobacter</taxon>
    </lineage>
</organism>
<keyword evidence="5" id="KW-1185">Reference proteome</keyword>
<keyword evidence="2 3" id="KW-0802">TPR repeat</keyword>
<keyword evidence="4" id="KW-0449">Lipoprotein</keyword>
<evidence type="ECO:0000313" key="5">
    <source>
        <dbReference type="Proteomes" id="UP000445000"/>
    </source>
</evidence>
<feature type="repeat" description="TPR" evidence="3">
    <location>
        <begin position="548"/>
        <end position="581"/>
    </location>
</feature>
<dbReference type="Pfam" id="PF13432">
    <property type="entry name" value="TPR_16"/>
    <property type="match status" value="2"/>
</dbReference>
<dbReference type="InterPro" id="IPR051012">
    <property type="entry name" value="CellSynth/LPSAsmb/PSIAsmb"/>
</dbReference>
<dbReference type="SUPFAM" id="SSF48452">
    <property type="entry name" value="TPR-like"/>
    <property type="match status" value="3"/>
</dbReference>
<dbReference type="InterPro" id="IPR019734">
    <property type="entry name" value="TPR_rpt"/>
</dbReference>
<accession>A0A829YFS5</accession>
<dbReference type="InterPro" id="IPR011990">
    <property type="entry name" value="TPR-like_helical_dom_sf"/>
</dbReference>
<evidence type="ECO:0000256" key="2">
    <source>
        <dbReference type="ARBA" id="ARBA00022803"/>
    </source>
</evidence>
<name>A0A829YFS5_9GAMM</name>
<dbReference type="AlphaFoldDB" id="A0A829YFS5"/>